<dbReference type="EMBL" id="MFKF01000207">
    <property type="protein sequence ID" value="OGG50508.1"/>
    <property type="molecule type" value="Genomic_DNA"/>
</dbReference>
<evidence type="ECO:0000313" key="2">
    <source>
        <dbReference type="EMBL" id="OGG50508.1"/>
    </source>
</evidence>
<dbReference type="NCBIfam" id="TIGR00277">
    <property type="entry name" value="HDIG"/>
    <property type="match status" value="1"/>
</dbReference>
<dbReference type="Pfam" id="PF11871">
    <property type="entry name" value="DUF3391"/>
    <property type="match status" value="1"/>
</dbReference>
<sequence length="406" mass="44173">MAKKKISLAQLQVGMFMEVDVKEASGANKNVLLLGKGILITSENQIRRLQEAGLKDVIIDTSKGKDVAGGSVVNAPAPVIKTPPVARPPAGRKTFFKDEIKVARKIRGASIQVVKEFMGNAATGQSIDVKKVGLAAKTLTQSVFRNVDALLSLTALKSYSEFTYTHSVNVCILTLAIAHAKGVTEREAEIIGVGGLLHDIGKAKVPLSILDKPGPLTPEERKIVMSHPVYSEEILRKMGNIPEEAIAIAVQHHEKVNGTGYPYGLTGDQMHPYGSMAAVADIYDALTSARPYKPGLPPHIALRRVFDGRGTEFDTKVVDVFIKNLGIYPIGSFVKLNTGEMGIVIETNPLDSFKPRVGILFTRFGKRRETLFVVDLYEASGTEARAILEADDPKRFDVNIEDYLIK</sequence>
<dbReference type="CDD" id="cd00077">
    <property type="entry name" value="HDc"/>
    <property type="match status" value="1"/>
</dbReference>
<dbReference type="Pfam" id="PF13487">
    <property type="entry name" value="HD_5"/>
    <property type="match status" value="1"/>
</dbReference>
<evidence type="ECO:0000313" key="3">
    <source>
        <dbReference type="Proteomes" id="UP000178606"/>
    </source>
</evidence>
<comment type="caution">
    <text evidence="2">The sequence shown here is derived from an EMBL/GenBank/DDBJ whole genome shotgun (WGS) entry which is preliminary data.</text>
</comment>
<dbReference type="InterPro" id="IPR003607">
    <property type="entry name" value="HD/PDEase_dom"/>
</dbReference>
<dbReference type="SMART" id="SM00471">
    <property type="entry name" value="HDc"/>
    <property type="match status" value="1"/>
</dbReference>
<dbReference type="Proteomes" id="UP000178606">
    <property type="component" value="Unassembled WGS sequence"/>
</dbReference>
<name>A0A1F6CN42_HANXR</name>
<dbReference type="PROSITE" id="PS51832">
    <property type="entry name" value="HD_GYP"/>
    <property type="match status" value="1"/>
</dbReference>
<dbReference type="Gene3D" id="1.10.3210.10">
    <property type="entry name" value="Hypothetical protein af1432"/>
    <property type="match status" value="1"/>
</dbReference>
<evidence type="ECO:0000259" key="1">
    <source>
        <dbReference type="PROSITE" id="PS51832"/>
    </source>
</evidence>
<dbReference type="InterPro" id="IPR037522">
    <property type="entry name" value="HD_GYP_dom"/>
</dbReference>
<dbReference type="PANTHER" id="PTHR43155:SF2">
    <property type="entry name" value="CYCLIC DI-GMP PHOSPHODIESTERASE PA4108"/>
    <property type="match status" value="1"/>
</dbReference>
<feature type="domain" description="HD-GYP" evidence="1">
    <location>
        <begin position="139"/>
        <end position="337"/>
    </location>
</feature>
<gene>
    <name evidence="2" type="ORF">A3F84_17780</name>
</gene>
<protein>
    <recommendedName>
        <fullName evidence="1">HD-GYP domain-containing protein</fullName>
    </recommendedName>
</protein>
<dbReference type="InterPro" id="IPR006675">
    <property type="entry name" value="HDIG_dom"/>
</dbReference>
<dbReference type="PANTHER" id="PTHR43155">
    <property type="entry name" value="CYCLIC DI-GMP PHOSPHODIESTERASE PA4108-RELATED"/>
    <property type="match status" value="1"/>
</dbReference>
<accession>A0A1F6CN42</accession>
<organism evidence="2 3">
    <name type="scientific">Handelsmanbacteria sp. (strain RIFCSPLOWO2_12_FULL_64_10)</name>
    <dbReference type="NCBI Taxonomy" id="1817868"/>
    <lineage>
        <taxon>Bacteria</taxon>
        <taxon>Candidatus Handelsmaniibacteriota</taxon>
    </lineage>
</organism>
<proteinExistence type="predicted"/>
<dbReference type="AlphaFoldDB" id="A0A1F6CN42"/>
<reference evidence="2 3" key="1">
    <citation type="journal article" date="2016" name="Nat. Commun.">
        <title>Thousands of microbial genomes shed light on interconnected biogeochemical processes in an aquifer system.</title>
        <authorList>
            <person name="Anantharaman K."/>
            <person name="Brown C.T."/>
            <person name="Hug L.A."/>
            <person name="Sharon I."/>
            <person name="Castelle C.J."/>
            <person name="Probst A.J."/>
            <person name="Thomas B.C."/>
            <person name="Singh A."/>
            <person name="Wilkins M.J."/>
            <person name="Karaoz U."/>
            <person name="Brodie E.L."/>
            <person name="Williams K.H."/>
            <person name="Hubbard S.S."/>
            <person name="Banfield J.F."/>
        </authorList>
    </citation>
    <scope>NUCLEOTIDE SEQUENCE [LARGE SCALE GENOMIC DNA]</scope>
    <source>
        <strain evidence="3">RIFCSPLOWO2_12_FULL_64_10</strain>
    </source>
</reference>
<dbReference type="InterPro" id="IPR021812">
    <property type="entry name" value="DUF3391"/>
</dbReference>
<dbReference type="SUPFAM" id="SSF109604">
    <property type="entry name" value="HD-domain/PDEase-like"/>
    <property type="match status" value="1"/>
</dbReference>